<reference evidence="2 3" key="1">
    <citation type="journal article" date="2015" name="Genome Biol. Evol.">
        <title>Characterization of Three Mycobacterium spp. with Potential Use in Bioremediation by Genome Sequencing and Comparative Genomics.</title>
        <authorList>
            <person name="Das S."/>
            <person name="Pettersson B.M."/>
            <person name="Behra P.R."/>
            <person name="Ramesh M."/>
            <person name="Dasgupta S."/>
            <person name="Bhattacharya A."/>
            <person name="Kirsebom L.A."/>
        </authorList>
    </citation>
    <scope>NUCLEOTIDE SEQUENCE [LARGE SCALE GENOMIC DNA]</scope>
    <source>
        <strain evidence="2 3">DSM 44219</strain>
    </source>
</reference>
<dbReference type="Proteomes" id="UP000036176">
    <property type="component" value="Unassembled WGS sequence"/>
</dbReference>
<feature type="compositionally biased region" description="Low complexity" evidence="1">
    <location>
        <begin position="39"/>
        <end position="67"/>
    </location>
</feature>
<dbReference type="EMBL" id="JYNX01000060">
    <property type="protein sequence ID" value="KMO73339.1"/>
    <property type="molecule type" value="Genomic_DNA"/>
</dbReference>
<dbReference type="OrthoDB" id="1253390at2"/>
<dbReference type="Pfam" id="PF17963">
    <property type="entry name" value="Big_9"/>
    <property type="match status" value="1"/>
</dbReference>
<dbReference type="RefSeq" id="WP_048420371.1">
    <property type="nucleotide sequence ID" value="NZ_JYNX01000060.1"/>
</dbReference>
<accession>A0A0J6VT28</accession>
<feature type="compositionally biased region" description="Acidic residues" evidence="1">
    <location>
        <begin position="92"/>
        <end position="102"/>
    </location>
</feature>
<feature type="compositionally biased region" description="Low complexity" evidence="1">
    <location>
        <begin position="164"/>
        <end position="180"/>
    </location>
</feature>
<sequence precursor="true">MGGRHQRRAEQFGVRQWLQLGAASAGVGAALLGFSLVGPDIGTAAADTSGESSAASTGSAGGAESTGPARSTPSADRESGTAATDTDRTDDGGSDDAVDDADDRVGRVGARQLDQSVEDSSDVATTDENAADGDDAGDDDAADDVGEDEVAEERASADGDDTRTTPAPATVTATATTTPRPTHEERVAEKIAKISASAQAWIDARPVSDERKDELEAAWAALRRNLLNQAPTLTPVQLTGVITGEVTGTVDALDPDGDRLVYRVVRGPATGKVHLNSDGTFTYTPGEHFDGVDTFVVRAVDLGLHINLLDWFRPIGTRAGALINQGAVTFDFAYTEGAEHWTPERRAALQRSAEALVTYLRVAKPVVLTYEIEGVDNPDVRWLAGAGSGLISRDPGYWPTVVQNKLLSGKDANGAEYDGSIEWNFAKPWALGDVVVGDEYDFMSTAMHELLHSFGFASTLEAPGTNSGRRWSIFDSFIGTADGTGLFAADFTWPSSADPYLTGFAGGVFFGGENAVAAYGKPVPLYSPNPWKDGSSSAHLDDDTFTGDDFQLMNHKAKGHGMVEVREISAIEAGILRDLGYTVVMPRQPALATGALIGLSA</sequence>
<keyword evidence="3" id="KW-1185">Reference proteome</keyword>
<comment type="caution">
    <text evidence="2">The sequence shown here is derived from an EMBL/GenBank/DDBJ whole genome shotgun (WGS) entry which is preliminary data.</text>
</comment>
<evidence type="ECO:0000313" key="3">
    <source>
        <dbReference type="Proteomes" id="UP000036176"/>
    </source>
</evidence>
<proteinExistence type="predicted"/>
<feature type="compositionally biased region" description="Basic and acidic residues" evidence="1">
    <location>
        <begin position="75"/>
        <end position="91"/>
    </location>
</feature>
<dbReference type="PATRIC" id="fig|1800.3.peg.4539"/>
<evidence type="ECO:0000256" key="1">
    <source>
        <dbReference type="SAM" id="MobiDB-lite"/>
    </source>
</evidence>
<feature type="compositionally biased region" description="Basic and acidic residues" evidence="1">
    <location>
        <begin position="152"/>
        <end position="163"/>
    </location>
</feature>
<feature type="region of interest" description="Disordered" evidence="1">
    <location>
        <begin position="39"/>
        <end position="185"/>
    </location>
</feature>
<dbReference type="AlphaFoldDB" id="A0A0J6VT28"/>
<protein>
    <submittedName>
        <fullName evidence="2">Uncharacterized protein</fullName>
    </submittedName>
</protein>
<feature type="compositionally biased region" description="Acidic residues" evidence="1">
    <location>
        <begin position="129"/>
        <end position="151"/>
    </location>
</feature>
<evidence type="ECO:0000313" key="2">
    <source>
        <dbReference type="EMBL" id="KMO73339.1"/>
    </source>
</evidence>
<organism evidence="2 3">
    <name type="scientific">Mycolicibacterium chubuense</name>
    <name type="common">Mycobacterium chubuense</name>
    <dbReference type="NCBI Taxonomy" id="1800"/>
    <lineage>
        <taxon>Bacteria</taxon>
        <taxon>Bacillati</taxon>
        <taxon>Actinomycetota</taxon>
        <taxon>Actinomycetes</taxon>
        <taxon>Mycobacteriales</taxon>
        <taxon>Mycobacteriaceae</taxon>
        <taxon>Mycolicibacterium</taxon>
    </lineage>
</organism>
<name>A0A0J6VT28_MYCCU</name>
<gene>
    <name evidence="2" type="ORF">MCHUDSM44219_04517</name>
</gene>